<dbReference type="Pfam" id="PF13419">
    <property type="entry name" value="HAD_2"/>
    <property type="match status" value="1"/>
</dbReference>
<dbReference type="Gene3D" id="3.40.50.1000">
    <property type="entry name" value="HAD superfamily/HAD-like"/>
    <property type="match status" value="1"/>
</dbReference>
<accession>A0A382AQT3</accession>
<protein>
    <recommendedName>
        <fullName evidence="2">HAD family hydrolase</fullName>
    </recommendedName>
</protein>
<reference evidence="1" key="1">
    <citation type="submission" date="2018-05" db="EMBL/GenBank/DDBJ databases">
        <authorList>
            <person name="Lanie J.A."/>
            <person name="Ng W.-L."/>
            <person name="Kazmierczak K.M."/>
            <person name="Andrzejewski T.M."/>
            <person name="Davidsen T.M."/>
            <person name="Wayne K.J."/>
            <person name="Tettelin H."/>
            <person name="Glass J.I."/>
            <person name="Rusch D."/>
            <person name="Podicherti R."/>
            <person name="Tsui H.-C.T."/>
            <person name="Winkler M.E."/>
        </authorList>
    </citation>
    <scope>NUCLEOTIDE SEQUENCE</scope>
</reference>
<dbReference type="EMBL" id="UINC01026418">
    <property type="protein sequence ID" value="SVB03828.1"/>
    <property type="molecule type" value="Genomic_DNA"/>
</dbReference>
<dbReference type="InterPro" id="IPR050155">
    <property type="entry name" value="HAD-like_hydrolase_sf"/>
</dbReference>
<dbReference type="InterPro" id="IPR036412">
    <property type="entry name" value="HAD-like_sf"/>
</dbReference>
<dbReference type="InterPro" id="IPR023214">
    <property type="entry name" value="HAD_sf"/>
</dbReference>
<dbReference type="AlphaFoldDB" id="A0A382AQT3"/>
<dbReference type="GO" id="GO:0006281">
    <property type="term" value="P:DNA repair"/>
    <property type="evidence" value="ECO:0007669"/>
    <property type="project" value="TreeGrafter"/>
</dbReference>
<organism evidence="1">
    <name type="scientific">marine metagenome</name>
    <dbReference type="NCBI Taxonomy" id="408172"/>
    <lineage>
        <taxon>unclassified sequences</taxon>
        <taxon>metagenomes</taxon>
        <taxon>ecological metagenomes</taxon>
    </lineage>
</organism>
<proteinExistence type="predicted"/>
<dbReference type="GO" id="GO:0008967">
    <property type="term" value="F:phosphoglycolate phosphatase activity"/>
    <property type="evidence" value="ECO:0007669"/>
    <property type="project" value="TreeGrafter"/>
</dbReference>
<dbReference type="PANTHER" id="PTHR43434">
    <property type="entry name" value="PHOSPHOGLYCOLATE PHOSPHATASE"/>
    <property type="match status" value="1"/>
</dbReference>
<dbReference type="Gene3D" id="1.10.150.240">
    <property type="entry name" value="Putative phosphatase, domain 2"/>
    <property type="match status" value="1"/>
</dbReference>
<dbReference type="SUPFAM" id="SSF56784">
    <property type="entry name" value="HAD-like"/>
    <property type="match status" value="1"/>
</dbReference>
<dbReference type="CDD" id="cd01427">
    <property type="entry name" value="HAD_like"/>
    <property type="match status" value="1"/>
</dbReference>
<dbReference type="GO" id="GO:0005829">
    <property type="term" value="C:cytosol"/>
    <property type="evidence" value="ECO:0007669"/>
    <property type="project" value="TreeGrafter"/>
</dbReference>
<evidence type="ECO:0008006" key="2">
    <source>
        <dbReference type="Google" id="ProtNLM"/>
    </source>
</evidence>
<evidence type="ECO:0000313" key="1">
    <source>
        <dbReference type="EMBL" id="SVB03828.1"/>
    </source>
</evidence>
<name>A0A382AQT3_9ZZZZ</name>
<dbReference type="PANTHER" id="PTHR43434:SF1">
    <property type="entry name" value="PHOSPHOGLYCOLATE PHOSPHATASE"/>
    <property type="match status" value="1"/>
</dbReference>
<gene>
    <name evidence="1" type="ORF">METZ01_LOCUS156682</name>
</gene>
<sequence length="165" mass="18111">MLIIMDMDFTLVDTTEPEKLRRWGRYAEASSKLRDTTVYPGVREMLSDLESDGHEIKVLTNSRGRDARELIEIHGLGIEEAYYYKDLGVRPKPHPGGHETLLRQNGVIGSMAVSVGDKTSDREAAHRAGIRFIAAMWGSADVSVSEGADGVAGRPSDVVEIIGGW</sequence>
<dbReference type="InterPro" id="IPR023198">
    <property type="entry name" value="PGP-like_dom2"/>
</dbReference>
<dbReference type="InterPro" id="IPR041492">
    <property type="entry name" value="HAD_2"/>
</dbReference>